<evidence type="ECO:0000313" key="2">
    <source>
        <dbReference type="Proteomes" id="UP000424673"/>
    </source>
</evidence>
<keyword evidence="1" id="KW-0614">Plasmid</keyword>
<dbReference type="RefSeq" id="WP_154453987.1">
    <property type="nucleotide sequence ID" value="NZ_CP044329.1"/>
</dbReference>
<keyword evidence="2" id="KW-1185">Reference proteome</keyword>
<gene>
    <name evidence="1" type="ORF">F7D13_17200</name>
</gene>
<proteinExistence type="predicted"/>
<evidence type="ECO:0000313" key="1">
    <source>
        <dbReference type="EMBL" id="QGM95830.1"/>
    </source>
</evidence>
<organism evidence="1 2">
    <name type="scientific">Methylocystis rosea</name>
    <dbReference type="NCBI Taxonomy" id="173366"/>
    <lineage>
        <taxon>Bacteria</taxon>
        <taxon>Pseudomonadati</taxon>
        <taxon>Pseudomonadota</taxon>
        <taxon>Alphaproteobacteria</taxon>
        <taxon>Hyphomicrobiales</taxon>
        <taxon>Methylocystaceae</taxon>
        <taxon>Methylocystis</taxon>
    </lineage>
</organism>
<accession>A0ABX6EMS5</accession>
<geneLocation type="plasmid" evidence="1 2">
    <name>unnamed1</name>
</geneLocation>
<protein>
    <recommendedName>
        <fullName evidence="3">KTSC domain-containing protein</fullName>
    </recommendedName>
</protein>
<evidence type="ECO:0008006" key="3">
    <source>
        <dbReference type="Google" id="ProtNLM"/>
    </source>
</evidence>
<reference evidence="1 2" key="1">
    <citation type="journal article" date="2021" name="AMB Express">
        <title>Isolation and characterisation of Methylocystis spp. for poly-3-hydroxybutyrate production using waste methane feedstocks.</title>
        <authorList>
            <person name="Rumah B.L."/>
            <person name="Stead C.E."/>
            <person name="Claxton Stevens B.H."/>
            <person name="Minton N.P."/>
            <person name="Grosse-Honebrink A."/>
            <person name="Zhang Y."/>
        </authorList>
    </citation>
    <scope>NUCLEOTIDE SEQUENCE [LARGE SCALE GENOMIC DNA]</scope>
    <source>
        <strain evidence="1 2">BRCS1</strain>
    </source>
</reference>
<sequence>MGRRIVLIDIDRHDEPLTVEVDELRDTVMVVGVPNTQVKFYLQRRDESSWFEGSIGGRYFIFDPTRLGKAE</sequence>
<dbReference type="EMBL" id="CP044329">
    <property type="protein sequence ID" value="QGM95830.1"/>
    <property type="molecule type" value="Genomic_DNA"/>
</dbReference>
<dbReference type="Proteomes" id="UP000424673">
    <property type="component" value="Plasmid unnamed1"/>
</dbReference>
<name>A0ABX6EMS5_9HYPH</name>